<keyword evidence="2" id="KW-1185">Reference proteome</keyword>
<proteinExistence type="predicted"/>
<protein>
    <submittedName>
        <fullName evidence="1">Uncharacterized protein</fullName>
    </submittedName>
</protein>
<gene>
    <name evidence="1" type="ORF">RRF57_006914</name>
</gene>
<accession>A0AAN7UU90</accession>
<dbReference type="EMBL" id="JAWHQM010000018">
    <property type="protein sequence ID" value="KAK5631199.1"/>
    <property type="molecule type" value="Genomic_DNA"/>
</dbReference>
<reference evidence="1 2" key="1">
    <citation type="submission" date="2023-10" db="EMBL/GenBank/DDBJ databases">
        <title>Draft genome sequence of Xylaria bambusicola isolate GMP-LS, the root and basal stem rot pathogen of sugarcane in Indonesia.</title>
        <authorList>
            <person name="Selvaraj P."/>
            <person name="Muralishankar V."/>
            <person name="Muruganantham S."/>
            <person name="Sp S."/>
            <person name="Haryani S."/>
            <person name="Lau K.J.X."/>
            <person name="Naqvi N.I."/>
        </authorList>
    </citation>
    <scope>NUCLEOTIDE SEQUENCE [LARGE SCALE GENOMIC DNA]</scope>
    <source>
        <strain evidence="1">GMP-LS</strain>
    </source>
</reference>
<dbReference type="AlphaFoldDB" id="A0AAN7UU90"/>
<evidence type="ECO:0000313" key="2">
    <source>
        <dbReference type="Proteomes" id="UP001305414"/>
    </source>
</evidence>
<name>A0AAN7UU90_9PEZI</name>
<sequence>MGTKAWERIAAGLAGLNTRTLTAAGSKACHFSDGSATYGAVFSLAVLFRRWPAEQFLATQPSHSTVNQH</sequence>
<evidence type="ECO:0000313" key="1">
    <source>
        <dbReference type="EMBL" id="KAK5631199.1"/>
    </source>
</evidence>
<dbReference type="Proteomes" id="UP001305414">
    <property type="component" value="Unassembled WGS sequence"/>
</dbReference>
<organism evidence="1 2">
    <name type="scientific">Xylaria bambusicola</name>
    <dbReference type="NCBI Taxonomy" id="326684"/>
    <lineage>
        <taxon>Eukaryota</taxon>
        <taxon>Fungi</taxon>
        <taxon>Dikarya</taxon>
        <taxon>Ascomycota</taxon>
        <taxon>Pezizomycotina</taxon>
        <taxon>Sordariomycetes</taxon>
        <taxon>Xylariomycetidae</taxon>
        <taxon>Xylariales</taxon>
        <taxon>Xylariaceae</taxon>
        <taxon>Xylaria</taxon>
    </lineage>
</organism>
<comment type="caution">
    <text evidence="1">The sequence shown here is derived from an EMBL/GenBank/DDBJ whole genome shotgun (WGS) entry which is preliminary data.</text>
</comment>